<dbReference type="Pfam" id="PF13188">
    <property type="entry name" value="PAS_8"/>
    <property type="match status" value="1"/>
</dbReference>
<dbReference type="InterPro" id="IPR000014">
    <property type="entry name" value="PAS"/>
</dbReference>
<evidence type="ECO:0000259" key="2">
    <source>
        <dbReference type="PROSITE" id="PS50883"/>
    </source>
</evidence>
<dbReference type="CDD" id="cd01948">
    <property type="entry name" value="EAL"/>
    <property type="match status" value="1"/>
</dbReference>
<name>A0ABU9BL73_9BURK</name>
<dbReference type="EMBL" id="JBBUTG010000003">
    <property type="protein sequence ID" value="MEK8030714.1"/>
    <property type="molecule type" value="Genomic_DNA"/>
</dbReference>
<dbReference type="Pfam" id="PF00990">
    <property type="entry name" value="GGDEF"/>
    <property type="match status" value="1"/>
</dbReference>
<dbReference type="SMART" id="SM00267">
    <property type="entry name" value="GGDEF"/>
    <property type="match status" value="1"/>
</dbReference>
<comment type="caution">
    <text evidence="4">The sequence shown here is derived from an EMBL/GenBank/DDBJ whole genome shotgun (WGS) entry which is preliminary data.</text>
</comment>
<accession>A0ABU9BL73</accession>
<dbReference type="Pfam" id="PF00563">
    <property type="entry name" value="EAL"/>
    <property type="match status" value="1"/>
</dbReference>
<dbReference type="InterPro" id="IPR052155">
    <property type="entry name" value="Biofilm_reg_signaling"/>
</dbReference>
<feature type="domain" description="GGDEF" evidence="3">
    <location>
        <begin position="300"/>
        <end position="429"/>
    </location>
</feature>
<protein>
    <submittedName>
        <fullName evidence="4">EAL domain-containing protein</fullName>
    </submittedName>
</protein>
<dbReference type="PANTHER" id="PTHR44757:SF2">
    <property type="entry name" value="BIOFILM ARCHITECTURE MAINTENANCE PROTEIN MBAA"/>
    <property type="match status" value="1"/>
</dbReference>
<dbReference type="SUPFAM" id="SSF141868">
    <property type="entry name" value="EAL domain-like"/>
    <property type="match status" value="1"/>
</dbReference>
<dbReference type="PANTHER" id="PTHR44757">
    <property type="entry name" value="DIGUANYLATE CYCLASE DGCP"/>
    <property type="match status" value="1"/>
</dbReference>
<dbReference type="Gene3D" id="3.30.70.270">
    <property type="match status" value="1"/>
</dbReference>
<feature type="domain" description="EAL" evidence="2">
    <location>
        <begin position="438"/>
        <end position="692"/>
    </location>
</feature>
<dbReference type="Pfam" id="PF13426">
    <property type="entry name" value="PAS_9"/>
    <property type="match status" value="1"/>
</dbReference>
<dbReference type="SUPFAM" id="SSF55073">
    <property type="entry name" value="Nucleotide cyclase"/>
    <property type="match status" value="1"/>
</dbReference>
<dbReference type="PROSITE" id="PS50112">
    <property type="entry name" value="PAS"/>
    <property type="match status" value="1"/>
</dbReference>
<keyword evidence="5" id="KW-1185">Reference proteome</keyword>
<dbReference type="Proteomes" id="UP001371218">
    <property type="component" value="Unassembled WGS sequence"/>
</dbReference>
<dbReference type="InterPro" id="IPR043128">
    <property type="entry name" value="Rev_trsase/Diguanyl_cyclase"/>
</dbReference>
<dbReference type="SMART" id="SM00052">
    <property type="entry name" value="EAL"/>
    <property type="match status" value="1"/>
</dbReference>
<dbReference type="PROSITE" id="PS50887">
    <property type="entry name" value="GGDEF"/>
    <property type="match status" value="1"/>
</dbReference>
<dbReference type="SMART" id="SM00091">
    <property type="entry name" value="PAS"/>
    <property type="match status" value="2"/>
</dbReference>
<evidence type="ECO:0000259" key="1">
    <source>
        <dbReference type="PROSITE" id="PS50112"/>
    </source>
</evidence>
<dbReference type="Gene3D" id="3.20.20.450">
    <property type="entry name" value="EAL domain"/>
    <property type="match status" value="1"/>
</dbReference>
<proteinExistence type="predicted"/>
<evidence type="ECO:0000259" key="3">
    <source>
        <dbReference type="PROSITE" id="PS50887"/>
    </source>
</evidence>
<dbReference type="InterPro" id="IPR035919">
    <property type="entry name" value="EAL_sf"/>
</dbReference>
<dbReference type="SUPFAM" id="SSF55785">
    <property type="entry name" value="PYP-like sensor domain (PAS domain)"/>
    <property type="match status" value="2"/>
</dbReference>
<sequence length="703" mass="76711">MSGSDAGIAWLTGQTSARAELLDMLDDPAWLVDANDRQVLHANQAAADWFGVDRGQMAGRRADSLLTTLEDAAFWADVQNGVVVALNSETELTRPDGRIVWAHRRIMPIGTPLPGRQMPGGFLVTLRDRSQEYRAERQRDSLLAELRATLESTADGILVTDLQGRIQAFNRRFAALWSLPESALAERDDEAIHRWMSAQTVAPASYQARLAEIEAHALLSAVDTVHLLDGARLERHIQPQWSRGRPIGRVYSFRELNPQRRGAPRLQRGGVRDESSHWPERNGFVAQIDDAVGLARRDGTPMALLCIEFDRDSLFALEGEGQVRAMGDVVEGLRALVPVQHQLARLGGARFGVLLRQCGEASAEALARRIVDQGRTAHGLLATTGLMVSVGIAAYPQAGLSAEDLLDHAEKAMERARHAGSSAWRVHAFDATDDGQRLARLHRTLREGGAGQSLRLRYLPRIDAVSGRVQCIEALLRWHDGEHGLLPPAQFLPLAARAGLAGALDDWALEHALHQAARWRAAGFVWRVSLNLSSWQCLQPGLARRVEAALQVADWPAELLELDLHEAALQADPELTRAQLRALRELGVHLVLDDYGSGDACLNLLRRFPLDAVKLDRDLVHGLARGATPEAGLAVALAGAARACSLAVYAEGVETETHRQSLLALGISGWQGFLFSRPLDAASVPARLAHEKKSSGGLARVKP</sequence>
<dbReference type="InterPro" id="IPR001633">
    <property type="entry name" value="EAL_dom"/>
</dbReference>
<evidence type="ECO:0000313" key="4">
    <source>
        <dbReference type="EMBL" id="MEK8030714.1"/>
    </source>
</evidence>
<dbReference type="InterPro" id="IPR000160">
    <property type="entry name" value="GGDEF_dom"/>
</dbReference>
<dbReference type="InterPro" id="IPR029787">
    <property type="entry name" value="Nucleotide_cyclase"/>
</dbReference>
<gene>
    <name evidence="4" type="ORF">AACH06_07735</name>
</gene>
<dbReference type="CDD" id="cd01949">
    <property type="entry name" value="GGDEF"/>
    <property type="match status" value="1"/>
</dbReference>
<dbReference type="PROSITE" id="PS50883">
    <property type="entry name" value="EAL"/>
    <property type="match status" value="1"/>
</dbReference>
<organism evidence="4 5">
    <name type="scientific">Ideonella lacteola</name>
    <dbReference type="NCBI Taxonomy" id="2984193"/>
    <lineage>
        <taxon>Bacteria</taxon>
        <taxon>Pseudomonadati</taxon>
        <taxon>Pseudomonadota</taxon>
        <taxon>Betaproteobacteria</taxon>
        <taxon>Burkholderiales</taxon>
        <taxon>Sphaerotilaceae</taxon>
        <taxon>Ideonella</taxon>
    </lineage>
</organism>
<dbReference type="InterPro" id="IPR035965">
    <property type="entry name" value="PAS-like_dom_sf"/>
</dbReference>
<dbReference type="Gene3D" id="3.30.450.20">
    <property type="entry name" value="PAS domain"/>
    <property type="match status" value="2"/>
</dbReference>
<dbReference type="RefSeq" id="WP_341425073.1">
    <property type="nucleotide sequence ID" value="NZ_JBBUTG010000003.1"/>
</dbReference>
<feature type="domain" description="PAS" evidence="1">
    <location>
        <begin position="14"/>
        <end position="60"/>
    </location>
</feature>
<dbReference type="CDD" id="cd00130">
    <property type="entry name" value="PAS"/>
    <property type="match status" value="1"/>
</dbReference>
<evidence type="ECO:0000313" key="5">
    <source>
        <dbReference type="Proteomes" id="UP001371218"/>
    </source>
</evidence>
<reference evidence="4 5" key="1">
    <citation type="submission" date="2024-04" db="EMBL/GenBank/DDBJ databases">
        <title>Novel species of the genus Ideonella isolated from streams.</title>
        <authorList>
            <person name="Lu H."/>
        </authorList>
    </citation>
    <scope>NUCLEOTIDE SEQUENCE [LARGE SCALE GENOMIC DNA]</scope>
    <source>
        <strain evidence="4 5">DXS29W</strain>
    </source>
</reference>